<gene>
    <name evidence="2" type="ORF">CYLTODRAFT_481029</name>
</gene>
<accession>A0A0D7AUN2</accession>
<dbReference type="EMBL" id="KN881109">
    <property type="protein sequence ID" value="KIY60996.1"/>
    <property type="molecule type" value="Genomic_DNA"/>
</dbReference>
<feature type="region of interest" description="Disordered" evidence="1">
    <location>
        <begin position="13"/>
        <end position="60"/>
    </location>
</feature>
<dbReference type="AlphaFoldDB" id="A0A0D7AUN2"/>
<name>A0A0D7AUN2_9AGAR</name>
<keyword evidence="3" id="KW-1185">Reference proteome</keyword>
<feature type="region of interest" description="Disordered" evidence="1">
    <location>
        <begin position="90"/>
        <end position="111"/>
    </location>
</feature>
<feature type="compositionally biased region" description="Pro residues" evidence="1">
    <location>
        <begin position="99"/>
        <end position="111"/>
    </location>
</feature>
<protein>
    <submittedName>
        <fullName evidence="2">Uncharacterized protein</fullName>
    </submittedName>
</protein>
<evidence type="ECO:0000256" key="1">
    <source>
        <dbReference type="SAM" id="MobiDB-lite"/>
    </source>
</evidence>
<evidence type="ECO:0000313" key="2">
    <source>
        <dbReference type="EMBL" id="KIY60996.1"/>
    </source>
</evidence>
<proteinExistence type="predicted"/>
<sequence length="155" mass="16589">MVTSLDRILAILQRHATPSRPPSATTSQLSSSSPQSTSFPSLPGFAPPPRKYGHYGLMPNEITSQDGSTIPLPSFSLNAPVAAVQDLANAVSRAEESGSPPPVTKEPLPEPAFPHIVEQNTYDTYESSSKRSPWTFDTIPASYLLRARSVAGVGR</sequence>
<reference evidence="2 3" key="1">
    <citation type="journal article" date="2015" name="Fungal Genet. Biol.">
        <title>Evolution of novel wood decay mechanisms in Agaricales revealed by the genome sequences of Fistulina hepatica and Cylindrobasidium torrendii.</title>
        <authorList>
            <person name="Floudas D."/>
            <person name="Held B.W."/>
            <person name="Riley R."/>
            <person name="Nagy L.G."/>
            <person name="Koehler G."/>
            <person name="Ransdell A.S."/>
            <person name="Younus H."/>
            <person name="Chow J."/>
            <person name="Chiniquy J."/>
            <person name="Lipzen A."/>
            <person name="Tritt A."/>
            <person name="Sun H."/>
            <person name="Haridas S."/>
            <person name="LaButti K."/>
            <person name="Ohm R.A."/>
            <person name="Kues U."/>
            <person name="Blanchette R.A."/>
            <person name="Grigoriev I.V."/>
            <person name="Minto R.E."/>
            <person name="Hibbett D.S."/>
        </authorList>
    </citation>
    <scope>NUCLEOTIDE SEQUENCE [LARGE SCALE GENOMIC DNA]</scope>
    <source>
        <strain evidence="2 3">FP15055 ss-10</strain>
    </source>
</reference>
<evidence type="ECO:0000313" key="3">
    <source>
        <dbReference type="Proteomes" id="UP000054007"/>
    </source>
</evidence>
<feature type="compositionally biased region" description="Low complexity" evidence="1">
    <location>
        <begin position="22"/>
        <end position="43"/>
    </location>
</feature>
<organism evidence="2 3">
    <name type="scientific">Cylindrobasidium torrendii FP15055 ss-10</name>
    <dbReference type="NCBI Taxonomy" id="1314674"/>
    <lineage>
        <taxon>Eukaryota</taxon>
        <taxon>Fungi</taxon>
        <taxon>Dikarya</taxon>
        <taxon>Basidiomycota</taxon>
        <taxon>Agaricomycotina</taxon>
        <taxon>Agaricomycetes</taxon>
        <taxon>Agaricomycetidae</taxon>
        <taxon>Agaricales</taxon>
        <taxon>Marasmiineae</taxon>
        <taxon>Physalacriaceae</taxon>
        <taxon>Cylindrobasidium</taxon>
    </lineage>
</organism>
<dbReference type="Proteomes" id="UP000054007">
    <property type="component" value="Unassembled WGS sequence"/>
</dbReference>
<dbReference type="OrthoDB" id="4454541at2759"/>
<dbReference type="STRING" id="1314674.A0A0D7AUN2"/>